<evidence type="ECO:0000313" key="4">
    <source>
        <dbReference type="Proteomes" id="UP000279833"/>
    </source>
</evidence>
<dbReference type="WBParaSite" id="SCUD_0001248401-mRNA-1">
    <property type="protein sequence ID" value="SCUD_0001248401-mRNA-1"/>
    <property type="gene ID" value="SCUD_0001248401"/>
</dbReference>
<gene>
    <name evidence="3" type="ORF">SCUD_LOCUS12481</name>
</gene>
<feature type="compositionally biased region" description="Basic and acidic residues" evidence="2">
    <location>
        <begin position="1"/>
        <end position="12"/>
    </location>
</feature>
<evidence type="ECO:0000313" key="3">
    <source>
        <dbReference type="EMBL" id="VDP48936.1"/>
    </source>
</evidence>
<evidence type="ECO:0000313" key="5">
    <source>
        <dbReference type="WBParaSite" id="SCUD_0001248401-mRNA-1"/>
    </source>
</evidence>
<dbReference type="EMBL" id="UZAK01035149">
    <property type="protein sequence ID" value="VDP48936.1"/>
    <property type="molecule type" value="Genomic_DNA"/>
</dbReference>
<reference evidence="5" key="1">
    <citation type="submission" date="2016-06" db="UniProtKB">
        <authorList>
            <consortium name="WormBaseParasite"/>
        </authorList>
    </citation>
    <scope>IDENTIFICATION</scope>
</reference>
<keyword evidence="4" id="KW-1185">Reference proteome</keyword>
<evidence type="ECO:0000256" key="1">
    <source>
        <dbReference type="SAM" id="Coils"/>
    </source>
</evidence>
<dbReference type="AlphaFoldDB" id="A0A183KBU3"/>
<feature type="coiled-coil region" evidence="1">
    <location>
        <begin position="40"/>
        <end position="67"/>
    </location>
</feature>
<accession>A0A183KBU3</accession>
<dbReference type="Proteomes" id="UP000279833">
    <property type="component" value="Unassembled WGS sequence"/>
</dbReference>
<reference evidence="3 4" key="2">
    <citation type="submission" date="2018-11" db="EMBL/GenBank/DDBJ databases">
        <authorList>
            <consortium name="Pathogen Informatics"/>
        </authorList>
    </citation>
    <scope>NUCLEOTIDE SEQUENCE [LARGE SCALE GENOMIC DNA]</scope>
    <source>
        <strain evidence="3">Dakar</strain>
        <strain evidence="4">Dakar, Senegal</strain>
    </source>
</reference>
<name>A0A183KBU3_9TREM</name>
<proteinExistence type="predicted"/>
<keyword evidence="1" id="KW-0175">Coiled coil</keyword>
<protein>
    <submittedName>
        <fullName evidence="5">BMERB domain-containing protein</fullName>
    </submittedName>
</protein>
<feature type="region of interest" description="Disordered" evidence="2">
    <location>
        <begin position="1"/>
        <end position="30"/>
    </location>
</feature>
<evidence type="ECO:0000256" key="2">
    <source>
        <dbReference type="SAM" id="MobiDB-lite"/>
    </source>
</evidence>
<organism evidence="5">
    <name type="scientific">Schistosoma curassoni</name>
    <dbReference type="NCBI Taxonomy" id="6186"/>
    <lineage>
        <taxon>Eukaryota</taxon>
        <taxon>Metazoa</taxon>
        <taxon>Spiralia</taxon>
        <taxon>Lophotrochozoa</taxon>
        <taxon>Platyhelminthes</taxon>
        <taxon>Trematoda</taxon>
        <taxon>Digenea</taxon>
        <taxon>Strigeidida</taxon>
        <taxon>Schistosomatoidea</taxon>
        <taxon>Schistosomatidae</taxon>
        <taxon>Schistosoma</taxon>
    </lineage>
</organism>
<sequence length="76" mass="9157">MSTENHKTDHIPELSPRYSETHSDEQLGGNTYRMDPLLELELAEVRLAQTEREIELERLRQKREENIIIKLWLTRR</sequence>